<organism evidence="1 2">
    <name type="scientific">Tsukamurella soli</name>
    <dbReference type="NCBI Taxonomy" id="644556"/>
    <lineage>
        <taxon>Bacteria</taxon>
        <taxon>Bacillati</taxon>
        <taxon>Actinomycetota</taxon>
        <taxon>Actinomycetes</taxon>
        <taxon>Mycobacteriales</taxon>
        <taxon>Tsukamurellaceae</taxon>
        <taxon>Tsukamurella</taxon>
    </lineage>
</organism>
<dbReference type="EMBL" id="BAABFR010000078">
    <property type="protein sequence ID" value="GAA4400226.1"/>
    <property type="molecule type" value="Genomic_DNA"/>
</dbReference>
<proteinExistence type="predicted"/>
<keyword evidence="2" id="KW-1185">Reference proteome</keyword>
<accession>A0ABP8K4K0</accession>
<evidence type="ECO:0008006" key="3">
    <source>
        <dbReference type="Google" id="ProtNLM"/>
    </source>
</evidence>
<sequence>MEQCRTQAVEAADTVAAHLSRVASAPDGLADDVRGAFRRFAAFLDARIAPVAVGFDAPGGLGVGRDAYPLYSRAFLGTVIDLEETYAWGQERLSAIVGEQSAVARELYPDLDGPDAVAQALIRLDAEERYTLRGTDALRGWMQDKSDAAVSALAGAHFDIPAGLTRLACRIAPSGSGGIYYTGPSADLSRPGTMWWAVPKGQDTFHTWQETTTVYHEGVPGHHLQIGESVVSPLLNRWRTLFSFTSGHGEGWALYAERLMADLGFLDDPGERMGMLDSQRLRAARVVLDIGVHCGLPAPDEIGGGAWTYEKAWEFLTHHCAMDRQVLRFELHRYLGWPGQAPSYAVGQRVWERTRDAYLTARPAATLREFHSDALALGGMGLDTLATALA</sequence>
<dbReference type="InterPro" id="IPR010281">
    <property type="entry name" value="DUF885"/>
</dbReference>
<dbReference type="Proteomes" id="UP001500635">
    <property type="component" value="Unassembled WGS sequence"/>
</dbReference>
<dbReference type="PANTHER" id="PTHR33361">
    <property type="entry name" value="GLR0591 PROTEIN"/>
    <property type="match status" value="1"/>
</dbReference>
<protein>
    <recommendedName>
        <fullName evidence="3">DUF885 domain-containing protein</fullName>
    </recommendedName>
</protein>
<evidence type="ECO:0000313" key="2">
    <source>
        <dbReference type="Proteomes" id="UP001500635"/>
    </source>
</evidence>
<gene>
    <name evidence="1" type="ORF">GCM10023147_38640</name>
</gene>
<reference evidence="2" key="1">
    <citation type="journal article" date="2019" name="Int. J. Syst. Evol. Microbiol.">
        <title>The Global Catalogue of Microorganisms (GCM) 10K type strain sequencing project: providing services to taxonomists for standard genome sequencing and annotation.</title>
        <authorList>
            <consortium name="The Broad Institute Genomics Platform"/>
            <consortium name="The Broad Institute Genome Sequencing Center for Infectious Disease"/>
            <person name="Wu L."/>
            <person name="Ma J."/>
        </authorList>
    </citation>
    <scope>NUCLEOTIDE SEQUENCE [LARGE SCALE GENOMIC DNA]</scope>
    <source>
        <strain evidence="2">JCM 17688</strain>
    </source>
</reference>
<evidence type="ECO:0000313" key="1">
    <source>
        <dbReference type="EMBL" id="GAA4400226.1"/>
    </source>
</evidence>
<dbReference type="Pfam" id="PF05960">
    <property type="entry name" value="DUF885"/>
    <property type="match status" value="1"/>
</dbReference>
<comment type="caution">
    <text evidence="1">The sequence shown here is derived from an EMBL/GenBank/DDBJ whole genome shotgun (WGS) entry which is preliminary data.</text>
</comment>
<dbReference type="PANTHER" id="PTHR33361:SF2">
    <property type="entry name" value="DUF885 DOMAIN-CONTAINING PROTEIN"/>
    <property type="match status" value="1"/>
</dbReference>
<name>A0ABP8K4K0_9ACTN</name>